<sequence>MSMNIFGEEAVEEKAESARLSSFVGALALGDLVKSTLGPKGMNKILQSASSGDINVTNDGATILKSIQLDNAAAKILVNISKVQDDEVGDGTTSVCVLAAELLREAEKLIAAKIHPQTIVEGFRIASAAAMKSLEKSAIDHRTTLSSKVLSQDKDYFANLAVDAVLRLKGSTDLDLIQIIKKPGGRLVDSYLAEGKLCSISVLLDNVYIYLFVGFILDKSIAVNSPKRIENAKILIANTSMDTDKIKIFGARIKVESTGKLAELERAERDKMKDKVAAIAAHGINCFVNRQLIYNYPENLLAEQGIMCIEHADFEGVERLSLVTGGEIASTFGHPHLVKLGRCDLIEEIIIGEDKLIKFSGVAAGQACTVVLRGSTNQIVDEAERSLHDALSVLSQTVKETRIVLGGGCSEMLMSCAVEEAARTVVGKKAIAVEAFANALRQIPTILADNAGYDSSDLVSRLRAAHYEGRADAGLDMYQGTIASMKTLGVTESFKLKRQVVSSASEAAEMILRVDTILRATPRKREAL</sequence>
<reference evidence="9" key="1">
    <citation type="submission" date="2021-10" db="EMBL/GenBank/DDBJ databases">
        <title>De novo Genome Assembly of Clathrus columnatus (Basidiomycota, Fungi) Using Illumina and Nanopore Sequence Data.</title>
        <authorList>
            <person name="Ogiso-Tanaka E."/>
            <person name="Itagaki H."/>
            <person name="Hosoya T."/>
            <person name="Hosaka K."/>
        </authorList>
    </citation>
    <scope>NUCLEOTIDE SEQUENCE</scope>
    <source>
        <strain evidence="9">MO-923</strain>
    </source>
</reference>
<dbReference type="PANTHER" id="PTHR11353">
    <property type="entry name" value="CHAPERONIN"/>
    <property type="match status" value="1"/>
</dbReference>
<dbReference type="Proteomes" id="UP001050691">
    <property type="component" value="Unassembled WGS sequence"/>
</dbReference>
<dbReference type="AlphaFoldDB" id="A0AAV5A465"/>
<dbReference type="Gene3D" id="3.30.260.10">
    <property type="entry name" value="TCP-1-like chaperonin intermediate domain"/>
    <property type="match status" value="1"/>
</dbReference>
<dbReference type="InterPro" id="IPR027413">
    <property type="entry name" value="GROEL-like_equatorial_sf"/>
</dbReference>
<evidence type="ECO:0000256" key="6">
    <source>
        <dbReference type="ARBA" id="ARBA00023186"/>
    </source>
</evidence>
<dbReference type="EMBL" id="BPWL01000002">
    <property type="protein sequence ID" value="GJJ07826.1"/>
    <property type="molecule type" value="Genomic_DNA"/>
</dbReference>
<dbReference type="PROSITE" id="PS00751">
    <property type="entry name" value="TCP1_2"/>
    <property type="match status" value="1"/>
</dbReference>
<evidence type="ECO:0000313" key="9">
    <source>
        <dbReference type="EMBL" id="GJJ07826.1"/>
    </source>
</evidence>
<evidence type="ECO:0000256" key="1">
    <source>
        <dbReference type="ARBA" id="ARBA00004496"/>
    </source>
</evidence>
<organism evidence="9 10">
    <name type="scientific">Clathrus columnatus</name>
    <dbReference type="NCBI Taxonomy" id="1419009"/>
    <lineage>
        <taxon>Eukaryota</taxon>
        <taxon>Fungi</taxon>
        <taxon>Dikarya</taxon>
        <taxon>Basidiomycota</taxon>
        <taxon>Agaricomycotina</taxon>
        <taxon>Agaricomycetes</taxon>
        <taxon>Phallomycetidae</taxon>
        <taxon>Phallales</taxon>
        <taxon>Clathraceae</taxon>
        <taxon>Clathrus</taxon>
    </lineage>
</organism>
<dbReference type="GO" id="GO:0051082">
    <property type="term" value="F:unfolded protein binding"/>
    <property type="evidence" value="ECO:0007669"/>
    <property type="project" value="InterPro"/>
</dbReference>
<evidence type="ECO:0000256" key="5">
    <source>
        <dbReference type="ARBA" id="ARBA00022840"/>
    </source>
</evidence>
<proteinExistence type="inferred from homology"/>
<evidence type="ECO:0000256" key="3">
    <source>
        <dbReference type="ARBA" id="ARBA00022490"/>
    </source>
</evidence>
<dbReference type="SUPFAM" id="SSF52029">
    <property type="entry name" value="GroEL apical domain-like"/>
    <property type="match status" value="1"/>
</dbReference>
<dbReference type="GO" id="GO:0140662">
    <property type="term" value="F:ATP-dependent protein folding chaperone"/>
    <property type="evidence" value="ECO:0007669"/>
    <property type="project" value="InterPro"/>
</dbReference>
<dbReference type="FunFam" id="1.10.560.10:FF:000017">
    <property type="entry name" value="T-complex protein 1 subunit eta"/>
    <property type="match status" value="1"/>
</dbReference>
<dbReference type="InterPro" id="IPR002423">
    <property type="entry name" value="Cpn60/GroEL/TCP-1"/>
</dbReference>
<dbReference type="InterPro" id="IPR027409">
    <property type="entry name" value="GroEL-like_apical_dom_sf"/>
</dbReference>
<dbReference type="InterPro" id="IPR027410">
    <property type="entry name" value="TCP-1-like_intermed_sf"/>
</dbReference>
<dbReference type="PROSITE" id="PS00750">
    <property type="entry name" value="TCP1_1"/>
    <property type="match status" value="1"/>
</dbReference>
<keyword evidence="10" id="KW-1185">Reference proteome</keyword>
<dbReference type="Gene3D" id="1.10.560.10">
    <property type="entry name" value="GroEL-like equatorial domain"/>
    <property type="match status" value="1"/>
</dbReference>
<dbReference type="NCBIfam" id="TIGR02341">
    <property type="entry name" value="chap_CCT_beta"/>
    <property type="match status" value="1"/>
</dbReference>
<dbReference type="SUPFAM" id="SSF54849">
    <property type="entry name" value="GroEL-intermediate domain like"/>
    <property type="match status" value="1"/>
</dbReference>
<dbReference type="GO" id="GO:0005832">
    <property type="term" value="C:chaperonin-containing T-complex"/>
    <property type="evidence" value="ECO:0007669"/>
    <property type="project" value="InterPro"/>
</dbReference>
<keyword evidence="4 8" id="KW-0547">Nucleotide-binding</keyword>
<dbReference type="FunFam" id="3.50.7.10:FF:000002">
    <property type="entry name" value="T-complex protein 1 subunit beta"/>
    <property type="match status" value="1"/>
</dbReference>
<keyword evidence="3" id="KW-0963">Cytoplasm</keyword>
<dbReference type="Pfam" id="PF00118">
    <property type="entry name" value="Cpn60_TCP1"/>
    <property type="match status" value="1"/>
</dbReference>
<dbReference type="PROSITE" id="PS00995">
    <property type="entry name" value="TCP1_3"/>
    <property type="match status" value="1"/>
</dbReference>
<dbReference type="InterPro" id="IPR002194">
    <property type="entry name" value="Chaperonin_TCP-1_CS"/>
</dbReference>
<keyword evidence="6 8" id="KW-0143">Chaperone</keyword>
<gene>
    <name evidence="9" type="primary">CCT2</name>
    <name evidence="9" type="ORF">Clacol_002031</name>
</gene>
<dbReference type="GO" id="GO:0016887">
    <property type="term" value="F:ATP hydrolysis activity"/>
    <property type="evidence" value="ECO:0007669"/>
    <property type="project" value="InterPro"/>
</dbReference>
<dbReference type="CDD" id="cd03336">
    <property type="entry name" value="TCP1_beta"/>
    <property type="match status" value="1"/>
</dbReference>
<evidence type="ECO:0000313" key="10">
    <source>
        <dbReference type="Proteomes" id="UP001050691"/>
    </source>
</evidence>
<comment type="subcellular location">
    <subcellularLocation>
        <location evidence="1">Cytoplasm</location>
    </subcellularLocation>
</comment>
<evidence type="ECO:0000256" key="8">
    <source>
        <dbReference type="RuleBase" id="RU004187"/>
    </source>
</evidence>
<dbReference type="Gene3D" id="3.50.7.10">
    <property type="entry name" value="GroEL"/>
    <property type="match status" value="1"/>
</dbReference>
<name>A0AAV5A465_9AGAM</name>
<comment type="caution">
    <text evidence="9">The sequence shown here is derived from an EMBL/GenBank/DDBJ whole genome shotgun (WGS) entry which is preliminary data.</text>
</comment>
<evidence type="ECO:0000256" key="2">
    <source>
        <dbReference type="ARBA" id="ARBA00008020"/>
    </source>
</evidence>
<evidence type="ECO:0000256" key="7">
    <source>
        <dbReference type="ARBA" id="ARBA00033237"/>
    </source>
</evidence>
<comment type="similarity">
    <text evidence="2 8">Belongs to the TCP-1 chaperonin family.</text>
</comment>
<protein>
    <recommendedName>
        <fullName evidence="7">CCT-beta</fullName>
    </recommendedName>
</protein>
<evidence type="ECO:0000256" key="4">
    <source>
        <dbReference type="ARBA" id="ARBA00022741"/>
    </source>
</evidence>
<dbReference type="InterPro" id="IPR012716">
    <property type="entry name" value="Chap_CCT_beta"/>
</dbReference>
<dbReference type="PRINTS" id="PR00304">
    <property type="entry name" value="TCOMPLEXTCP1"/>
</dbReference>
<accession>A0AAV5A465</accession>
<dbReference type="SUPFAM" id="SSF48592">
    <property type="entry name" value="GroEL equatorial domain-like"/>
    <property type="match status" value="1"/>
</dbReference>
<dbReference type="GO" id="GO:0005524">
    <property type="term" value="F:ATP binding"/>
    <property type="evidence" value="ECO:0007669"/>
    <property type="project" value="UniProtKB-KW"/>
</dbReference>
<dbReference type="InterPro" id="IPR017998">
    <property type="entry name" value="Chaperone_TCP-1"/>
</dbReference>
<keyword evidence="5 8" id="KW-0067">ATP-binding</keyword>